<dbReference type="AlphaFoldDB" id="A0A9D1N966"/>
<reference evidence="3" key="1">
    <citation type="submission" date="2020-10" db="EMBL/GenBank/DDBJ databases">
        <authorList>
            <person name="Gilroy R."/>
        </authorList>
    </citation>
    <scope>NUCLEOTIDE SEQUENCE</scope>
    <source>
        <strain evidence="3">10406</strain>
    </source>
</reference>
<feature type="transmembrane region" description="Helical" evidence="2">
    <location>
        <begin position="195"/>
        <end position="211"/>
    </location>
</feature>
<feature type="region of interest" description="Disordered" evidence="1">
    <location>
        <begin position="244"/>
        <end position="270"/>
    </location>
</feature>
<evidence type="ECO:0000313" key="3">
    <source>
        <dbReference type="EMBL" id="HIU98842.1"/>
    </source>
</evidence>
<keyword evidence="2" id="KW-0472">Membrane</keyword>
<reference evidence="3" key="2">
    <citation type="journal article" date="2021" name="PeerJ">
        <title>Extensive microbial diversity within the chicken gut microbiome revealed by metagenomics and culture.</title>
        <authorList>
            <person name="Gilroy R."/>
            <person name="Ravi A."/>
            <person name="Getino M."/>
            <person name="Pursley I."/>
            <person name="Horton D.L."/>
            <person name="Alikhan N.F."/>
            <person name="Baker D."/>
            <person name="Gharbi K."/>
            <person name="Hall N."/>
            <person name="Watson M."/>
            <person name="Adriaenssens E.M."/>
            <person name="Foster-Nyarko E."/>
            <person name="Jarju S."/>
            <person name="Secka A."/>
            <person name="Antonio M."/>
            <person name="Oren A."/>
            <person name="Chaudhuri R.R."/>
            <person name="La Ragione R."/>
            <person name="Hildebrand F."/>
            <person name="Pallen M.J."/>
        </authorList>
    </citation>
    <scope>NUCLEOTIDE SEQUENCE</scope>
    <source>
        <strain evidence="3">10406</strain>
    </source>
</reference>
<feature type="transmembrane region" description="Helical" evidence="2">
    <location>
        <begin position="32"/>
        <end position="50"/>
    </location>
</feature>
<evidence type="ECO:0000256" key="1">
    <source>
        <dbReference type="SAM" id="MobiDB-lite"/>
    </source>
</evidence>
<evidence type="ECO:0000256" key="2">
    <source>
        <dbReference type="SAM" id="Phobius"/>
    </source>
</evidence>
<proteinExistence type="predicted"/>
<organism evidence="3 4">
    <name type="scientific">Candidatus Limadaptatus stercoripullorum</name>
    <dbReference type="NCBI Taxonomy" id="2840846"/>
    <lineage>
        <taxon>Bacteria</taxon>
        <taxon>Bacillati</taxon>
        <taxon>Bacillota</taxon>
        <taxon>Clostridia</taxon>
        <taxon>Eubacteriales</taxon>
        <taxon>Candidatus Limadaptatus</taxon>
    </lineage>
</organism>
<comment type="caution">
    <text evidence="3">The sequence shown here is derived from an EMBL/GenBank/DDBJ whole genome shotgun (WGS) entry which is preliminary data.</text>
</comment>
<dbReference type="EMBL" id="DVOE01000049">
    <property type="protein sequence ID" value="HIU98842.1"/>
    <property type="molecule type" value="Genomic_DNA"/>
</dbReference>
<gene>
    <name evidence="3" type="ORF">IAC73_03255</name>
</gene>
<evidence type="ECO:0000313" key="4">
    <source>
        <dbReference type="Proteomes" id="UP000886857"/>
    </source>
</evidence>
<protein>
    <submittedName>
        <fullName evidence="3">Uncharacterized protein</fullName>
    </submittedName>
</protein>
<keyword evidence="2" id="KW-0812">Transmembrane</keyword>
<dbReference type="Proteomes" id="UP000886857">
    <property type="component" value="Unassembled WGS sequence"/>
</dbReference>
<keyword evidence="2" id="KW-1133">Transmembrane helix</keyword>
<sequence length="270" mass="29412">MAFLLDTVALGVITFLLSLVLTDALMPSLAGAAAVSACVAVSAVIVAVYIRKRRFRPYHPDRLAAELCVRGTGYLLDLLARAAGGGIERGDDYLKRGDTVWLPAFNFRPLAAADFCRLLRRAEELGAKRAVLITRAADRRAFGVFAFFPLKVSVVRTRALYRFLARRGALPPLEKRRFSFSLRAFLTVALSRKNLKNYLFTGTLLLSVAFLTPLKGLYLAFGCLSLVLALLTLTPLGENEGGASGLGGLAGDDEEYTRIPRTPSEPTNKE</sequence>
<name>A0A9D1N966_9FIRM</name>
<accession>A0A9D1N966</accession>